<evidence type="ECO:0000313" key="1">
    <source>
        <dbReference type="EMBL" id="KAB8293281.1"/>
    </source>
</evidence>
<accession>A0A5N6JWG0</accession>
<proteinExistence type="predicted"/>
<dbReference type="AlphaFoldDB" id="A0A5N6JWG0"/>
<dbReference type="EMBL" id="VIGI01000012">
    <property type="protein sequence ID" value="KAB8293281.1"/>
    <property type="molecule type" value="Genomic_DNA"/>
</dbReference>
<reference evidence="1 2" key="1">
    <citation type="submission" date="2019-06" db="EMBL/GenBank/DDBJ databases">
        <title>Genome Sequence of the Brown Rot Fungal Pathogen Monilinia laxa.</title>
        <authorList>
            <person name="De Miccolis Angelini R.M."/>
            <person name="Landi L."/>
            <person name="Abate D."/>
            <person name="Pollastro S."/>
            <person name="Romanazzi G."/>
            <person name="Faretra F."/>
        </authorList>
    </citation>
    <scope>NUCLEOTIDE SEQUENCE [LARGE SCALE GENOMIC DNA]</scope>
    <source>
        <strain evidence="1 2">Mlax316</strain>
    </source>
</reference>
<keyword evidence="2" id="KW-1185">Reference proteome</keyword>
<comment type="caution">
    <text evidence="1">The sequence shown here is derived from an EMBL/GenBank/DDBJ whole genome shotgun (WGS) entry which is preliminary data.</text>
</comment>
<evidence type="ECO:0000313" key="2">
    <source>
        <dbReference type="Proteomes" id="UP000326757"/>
    </source>
</evidence>
<gene>
    <name evidence="1" type="ORF">EYC80_007611</name>
</gene>
<protein>
    <submittedName>
        <fullName evidence="1">Uncharacterized protein</fullName>
    </submittedName>
</protein>
<dbReference type="Proteomes" id="UP000326757">
    <property type="component" value="Unassembled WGS sequence"/>
</dbReference>
<sequence length="77" mass="8525">MMIYQISSVHKAFVGMGYHAFVYYGSGSMLKSNCRDALTITKTGDLCIVGLTWVQVQKNFLFNGTGLTGWMGVHGVW</sequence>
<organism evidence="1 2">
    <name type="scientific">Monilinia laxa</name>
    <name type="common">Brown rot fungus</name>
    <name type="synonym">Sclerotinia laxa</name>
    <dbReference type="NCBI Taxonomy" id="61186"/>
    <lineage>
        <taxon>Eukaryota</taxon>
        <taxon>Fungi</taxon>
        <taxon>Dikarya</taxon>
        <taxon>Ascomycota</taxon>
        <taxon>Pezizomycotina</taxon>
        <taxon>Leotiomycetes</taxon>
        <taxon>Helotiales</taxon>
        <taxon>Sclerotiniaceae</taxon>
        <taxon>Monilinia</taxon>
    </lineage>
</organism>
<name>A0A5N6JWG0_MONLA</name>